<dbReference type="SUPFAM" id="SSF109854">
    <property type="entry name" value="DinB/YfiT-like putative metalloenzymes"/>
    <property type="match status" value="1"/>
</dbReference>
<dbReference type="AlphaFoldDB" id="A0A6G9ASD3"/>
<proteinExistence type="predicted"/>
<dbReference type="Proteomes" id="UP000501802">
    <property type="component" value="Chromosome"/>
</dbReference>
<dbReference type="Gene3D" id="1.20.120.450">
    <property type="entry name" value="dinb family like domain"/>
    <property type="match status" value="1"/>
</dbReference>
<accession>A0A6G9ASD3</accession>
<evidence type="ECO:0000313" key="3">
    <source>
        <dbReference type="Proteomes" id="UP000501802"/>
    </source>
</evidence>
<dbReference type="KEGG" id="spib:G8759_22820"/>
<keyword evidence="3" id="KW-1185">Reference proteome</keyword>
<feature type="domain" description="DinB-like" evidence="1">
    <location>
        <begin position="11"/>
        <end position="155"/>
    </location>
</feature>
<dbReference type="InterPro" id="IPR024775">
    <property type="entry name" value="DinB-like"/>
</dbReference>
<dbReference type="RefSeq" id="WP_167212986.1">
    <property type="nucleotide sequence ID" value="NZ_CP050063.1"/>
</dbReference>
<name>A0A6G9ASD3_9BACT</name>
<dbReference type="Pfam" id="PF12867">
    <property type="entry name" value="DinB_2"/>
    <property type="match status" value="1"/>
</dbReference>
<protein>
    <submittedName>
        <fullName evidence="2">DinB family protein</fullName>
    </submittedName>
</protein>
<evidence type="ECO:0000259" key="1">
    <source>
        <dbReference type="Pfam" id="PF12867"/>
    </source>
</evidence>
<dbReference type="InterPro" id="IPR034660">
    <property type="entry name" value="DinB/YfiT-like"/>
</dbReference>
<dbReference type="EMBL" id="CP050063">
    <property type="protein sequence ID" value="QIP15254.1"/>
    <property type="molecule type" value="Genomic_DNA"/>
</dbReference>
<evidence type="ECO:0000313" key="2">
    <source>
        <dbReference type="EMBL" id="QIP15254.1"/>
    </source>
</evidence>
<reference evidence="2 3" key="1">
    <citation type="submission" date="2020-03" db="EMBL/GenBank/DDBJ databases">
        <authorList>
            <person name="Kim M.K."/>
        </authorList>
    </citation>
    <scope>NUCLEOTIDE SEQUENCE [LARGE SCALE GENOMIC DNA]</scope>
    <source>
        <strain evidence="2 3">BT328</strain>
    </source>
</reference>
<organism evidence="2 3">
    <name type="scientific">Spirosoma aureum</name>
    <dbReference type="NCBI Taxonomy" id="2692134"/>
    <lineage>
        <taxon>Bacteria</taxon>
        <taxon>Pseudomonadati</taxon>
        <taxon>Bacteroidota</taxon>
        <taxon>Cytophagia</taxon>
        <taxon>Cytophagales</taxon>
        <taxon>Cytophagaceae</taxon>
        <taxon>Spirosoma</taxon>
    </lineage>
</organism>
<sequence>MNLIESFVKQTEVAYDWTNRLISSIPYEKWDDIPEVIESSVSWQAGHLIVSVYYHSIMVISGHQMDILQKIPLKKYDELYTAAPPKNAVGKVDLKELQSQLVAMQNKSIDIIKSLSVEDLDLELEPTPIPHPIARTKFDALDWNIKHTMWHCGQLGILKRIHGERYDFGLRRAN</sequence>
<gene>
    <name evidence="2" type="ORF">G8759_22820</name>
</gene>